<name>A0ABU6VI94_9FABA</name>
<dbReference type="Proteomes" id="UP001341840">
    <property type="component" value="Unassembled WGS sequence"/>
</dbReference>
<feature type="compositionally biased region" description="Basic and acidic residues" evidence="1">
    <location>
        <begin position="22"/>
        <end position="35"/>
    </location>
</feature>
<proteinExistence type="predicted"/>
<sequence>MQRLSRTGKLTAALKLSNTQRPNERSGSEDSEQGRSSKMQRPNEQAAELEAKRPSSDVHTEQEAAALGWWENAGRWENEDSKDEGQIEELRIEEWSNDGWWLNTGLWGFGWVCCHRAAVYCCGDGGERDTE</sequence>
<dbReference type="EMBL" id="JASCZI010151443">
    <property type="protein sequence ID" value="MED6172884.1"/>
    <property type="molecule type" value="Genomic_DNA"/>
</dbReference>
<keyword evidence="3" id="KW-1185">Reference proteome</keyword>
<feature type="region of interest" description="Disordered" evidence="1">
    <location>
        <begin position="1"/>
        <end position="85"/>
    </location>
</feature>
<evidence type="ECO:0000313" key="2">
    <source>
        <dbReference type="EMBL" id="MED6172884.1"/>
    </source>
</evidence>
<feature type="compositionally biased region" description="Basic and acidic residues" evidence="1">
    <location>
        <begin position="49"/>
        <end position="62"/>
    </location>
</feature>
<protein>
    <submittedName>
        <fullName evidence="2">Uncharacterized protein</fullName>
    </submittedName>
</protein>
<comment type="caution">
    <text evidence="2">The sequence shown here is derived from an EMBL/GenBank/DDBJ whole genome shotgun (WGS) entry which is preliminary data.</text>
</comment>
<evidence type="ECO:0000256" key="1">
    <source>
        <dbReference type="SAM" id="MobiDB-lite"/>
    </source>
</evidence>
<evidence type="ECO:0000313" key="3">
    <source>
        <dbReference type="Proteomes" id="UP001341840"/>
    </source>
</evidence>
<reference evidence="2 3" key="1">
    <citation type="journal article" date="2023" name="Plants (Basel)">
        <title>Bridging the Gap: Combining Genomics and Transcriptomics Approaches to Understand Stylosanthes scabra, an Orphan Legume from the Brazilian Caatinga.</title>
        <authorList>
            <person name="Ferreira-Neto J.R.C."/>
            <person name="da Silva M.D."/>
            <person name="Binneck E."/>
            <person name="de Melo N.F."/>
            <person name="da Silva R.H."/>
            <person name="de Melo A.L.T.M."/>
            <person name="Pandolfi V."/>
            <person name="Bustamante F.O."/>
            <person name="Brasileiro-Vidal A.C."/>
            <person name="Benko-Iseppon A.M."/>
        </authorList>
    </citation>
    <scope>NUCLEOTIDE SEQUENCE [LARGE SCALE GENOMIC DNA]</scope>
    <source>
        <tissue evidence="2">Leaves</tissue>
    </source>
</reference>
<gene>
    <name evidence="2" type="ORF">PIB30_054065</name>
</gene>
<feature type="compositionally biased region" description="Basic and acidic residues" evidence="1">
    <location>
        <begin position="74"/>
        <end position="85"/>
    </location>
</feature>
<accession>A0ABU6VI94</accession>
<organism evidence="2 3">
    <name type="scientific">Stylosanthes scabra</name>
    <dbReference type="NCBI Taxonomy" id="79078"/>
    <lineage>
        <taxon>Eukaryota</taxon>
        <taxon>Viridiplantae</taxon>
        <taxon>Streptophyta</taxon>
        <taxon>Embryophyta</taxon>
        <taxon>Tracheophyta</taxon>
        <taxon>Spermatophyta</taxon>
        <taxon>Magnoliopsida</taxon>
        <taxon>eudicotyledons</taxon>
        <taxon>Gunneridae</taxon>
        <taxon>Pentapetalae</taxon>
        <taxon>rosids</taxon>
        <taxon>fabids</taxon>
        <taxon>Fabales</taxon>
        <taxon>Fabaceae</taxon>
        <taxon>Papilionoideae</taxon>
        <taxon>50 kb inversion clade</taxon>
        <taxon>dalbergioids sensu lato</taxon>
        <taxon>Dalbergieae</taxon>
        <taxon>Pterocarpus clade</taxon>
        <taxon>Stylosanthes</taxon>
    </lineage>
</organism>